<keyword evidence="7 9" id="KW-0807">Transducer</keyword>
<proteinExistence type="inferred from homology"/>
<name>A0A1H7AXB3_9FIRM</name>
<dbReference type="InterPro" id="IPR003660">
    <property type="entry name" value="HAMP_dom"/>
</dbReference>
<dbReference type="EMBL" id="FNZK01000014">
    <property type="protein sequence ID" value="SEJ69898.1"/>
    <property type="molecule type" value="Genomic_DNA"/>
</dbReference>
<dbReference type="CDD" id="cd06225">
    <property type="entry name" value="HAMP"/>
    <property type="match status" value="1"/>
</dbReference>
<evidence type="ECO:0000256" key="3">
    <source>
        <dbReference type="ARBA" id="ARBA00022500"/>
    </source>
</evidence>
<sequence length="668" mass="72237">MKNVRTKFLIILLPLFILSFIILSSISYYLAHTALLNDADKIARSLGDQIAADIKNEMSEPIIRLDDLAKNQYLIHGDDATRQVLLTTPKATTSNVAQYFYTDINGQAIRDDGKHLNRGDRDYIKIPKQTQKPYIAAPFLGESTGKLMTMMTRPVFENGTLVGFVMASLNLDSLSKLVEKVSFFDTGYAYLADSSGIVIGYSQRPEYVGKLDLTKKDIEGGGQLDDRLCAGFKKAMETNQQTSIDYQNTNGIENIAVITPIELDGRTWAVISAAPRSEVEGAADHLFKIMTIVSLLAIVLAVFVIFYFAKCIAAPIEAIRDECNILNSGDLRQNDLTINSHDEIGQLAQGFNTMRQTLRALLKKVQSQTEQVAASSQELTASAHQSSEAANQVAISITDIAAGVETQSSSSKKIRGISENISTNTDALTQKTQKIADNAKTTTLQAETGRNSIAKVVEQMQQITLGTKTIETAIEDLAKGSDEIGNIVELISNIAGQTNLLALNAAIEAARAGDAGHGFAVVAEEVRKLAEESERSSKQIAELVKKNQFGMSQAVEASRDGSKNVQLGIDTVKSADEVFKSIVIAIETLSHEIIDVSKAIETMAAGNATMLSSIQDIDQISTKNSDDAQSVSAATEEQSASMQEIASASQNLATLASDLQSEVSKFKV</sequence>
<evidence type="ECO:0000256" key="7">
    <source>
        <dbReference type="ARBA" id="ARBA00023224"/>
    </source>
</evidence>
<dbReference type="PANTHER" id="PTHR32089:SF112">
    <property type="entry name" value="LYSOZYME-LIKE PROTEIN-RELATED"/>
    <property type="match status" value="1"/>
</dbReference>
<dbReference type="Pfam" id="PF02743">
    <property type="entry name" value="dCache_1"/>
    <property type="match status" value="1"/>
</dbReference>
<dbReference type="PROSITE" id="PS50111">
    <property type="entry name" value="CHEMOTAXIS_TRANSDUC_2"/>
    <property type="match status" value="1"/>
</dbReference>
<dbReference type="Proteomes" id="UP000199662">
    <property type="component" value="Unassembled WGS sequence"/>
</dbReference>
<dbReference type="Gene3D" id="1.10.287.950">
    <property type="entry name" value="Methyl-accepting chemotaxis protein"/>
    <property type="match status" value="1"/>
</dbReference>
<dbReference type="Gene3D" id="3.30.450.20">
    <property type="entry name" value="PAS domain"/>
    <property type="match status" value="1"/>
</dbReference>
<comment type="similarity">
    <text evidence="8">Belongs to the methyl-accepting chemotaxis (MCP) protein family.</text>
</comment>
<dbReference type="Pfam" id="PF00672">
    <property type="entry name" value="HAMP"/>
    <property type="match status" value="1"/>
</dbReference>
<evidence type="ECO:0000256" key="5">
    <source>
        <dbReference type="ARBA" id="ARBA00022989"/>
    </source>
</evidence>
<evidence type="ECO:0000256" key="8">
    <source>
        <dbReference type="ARBA" id="ARBA00029447"/>
    </source>
</evidence>
<dbReference type="InterPro" id="IPR004089">
    <property type="entry name" value="MCPsignal_dom"/>
</dbReference>
<feature type="domain" description="Methyl-accepting transducer" evidence="11">
    <location>
        <begin position="382"/>
        <end position="653"/>
    </location>
</feature>
<dbReference type="Pfam" id="PF00015">
    <property type="entry name" value="MCPsignal"/>
    <property type="match status" value="1"/>
</dbReference>
<keyword evidence="4 10" id="KW-0812">Transmembrane</keyword>
<accession>A0A1H7AXB3</accession>
<dbReference type="CDD" id="cd18773">
    <property type="entry name" value="PDC1_HK_sensor"/>
    <property type="match status" value="1"/>
</dbReference>
<dbReference type="AlphaFoldDB" id="A0A1H7AXB3"/>
<dbReference type="SUPFAM" id="SSF58104">
    <property type="entry name" value="Methyl-accepting chemotaxis protein (MCP) signaling domain"/>
    <property type="match status" value="1"/>
</dbReference>
<feature type="transmembrane region" description="Helical" evidence="10">
    <location>
        <begin position="286"/>
        <end position="309"/>
    </location>
</feature>
<dbReference type="STRING" id="84035.SAMN05660742_11427"/>
<keyword evidence="6 10" id="KW-0472">Membrane</keyword>
<feature type="transmembrane region" description="Helical" evidence="10">
    <location>
        <begin position="6"/>
        <end position="31"/>
    </location>
</feature>
<dbReference type="PROSITE" id="PS50885">
    <property type="entry name" value="HAMP"/>
    <property type="match status" value="1"/>
</dbReference>
<evidence type="ECO:0000256" key="1">
    <source>
        <dbReference type="ARBA" id="ARBA00004651"/>
    </source>
</evidence>
<dbReference type="SMART" id="SM00283">
    <property type="entry name" value="MA"/>
    <property type="match status" value="1"/>
</dbReference>
<dbReference type="GO" id="GO:0005886">
    <property type="term" value="C:plasma membrane"/>
    <property type="evidence" value="ECO:0007669"/>
    <property type="project" value="UniProtKB-SubCell"/>
</dbReference>
<dbReference type="PANTHER" id="PTHR32089">
    <property type="entry name" value="METHYL-ACCEPTING CHEMOTAXIS PROTEIN MCPB"/>
    <property type="match status" value="1"/>
</dbReference>
<evidence type="ECO:0000259" key="11">
    <source>
        <dbReference type="PROSITE" id="PS50111"/>
    </source>
</evidence>
<dbReference type="GO" id="GO:0007165">
    <property type="term" value="P:signal transduction"/>
    <property type="evidence" value="ECO:0007669"/>
    <property type="project" value="UniProtKB-KW"/>
</dbReference>
<protein>
    <submittedName>
        <fullName evidence="13">Methyl-accepting chemotaxis protein</fullName>
    </submittedName>
</protein>
<keyword evidence="14" id="KW-1185">Reference proteome</keyword>
<keyword evidence="3" id="KW-0145">Chemotaxis</keyword>
<feature type="domain" description="HAMP" evidence="12">
    <location>
        <begin position="312"/>
        <end position="363"/>
    </location>
</feature>
<dbReference type="InterPro" id="IPR033479">
    <property type="entry name" value="dCache_1"/>
</dbReference>
<evidence type="ECO:0000313" key="13">
    <source>
        <dbReference type="EMBL" id="SEJ69898.1"/>
    </source>
</evidence>
<evidence type="ECO:0000256" key="4">
    <source>
        <dbReference type="ARBA" id="ARBA00022692"/>
    </source>
</evidence>
<dbReference type="CDD" id="cd11386">
    <property type="entry name" value="MCP_signal"/>
    <property type="match status" value="1"/>
</dbReference>
<dbReference type="SMART" id="SM00304">
    <property type="entry name" value="HAMP"/>
    <property type="match status" value="1"/>
</dbReference>
<keyword evidence="5 10" id="KW-1133">Transmembrane helix</keyword>
<gene>
    <name evidence="13" type="ORF">SAMN05660742_11427</name>
</gene>
<dbReference type="GO" id="GO:0006935">
    <property type="term" value="P:chemotaxis"/>
    <property type="evidence" value="ECO:0007669"/>
    <property type="project" value="UniProtKB-KW"/>
</dbReference>
<keyword evidence="2" id="KW-1003">Cell membrane</keyword>
<evidence type="ECO:0000256" key="10">
    <source>
        <dbReference type="SAM" id="Phobius"/>
    </source>
</evidence>
<evidence type="ECO:0000256" key="6">
    <source>
        <dbReference type="ARBA" id="ARBA00023136"/>
    </source>
</evidence>
<organism evidence="13 14">
    <name type="scientific">Propionispira arboris</name>
    <dbReference type="NCBI Taxonomy" id="84035"/>
    <lineage>
        <taxon>Bacteria</taxon>
        <taxon>Bacillati</taxon>
        <taxon>Bacillota</taxon>
        <taxon>Negativicutes</taxon>
        <taxon>Selenomonadales</taxon>
        <taxon>Selenomonadaceae</taxon>
        <taxon>Propionispira</taxon>
    </lineage>
</organism>
<evidence type="ECO:0000313" key="14">
    <source>
        <dbReference type="Proteomes" id="UP000199662"/>
    </source>
</evidence>
<dbReference type="RefSeq" id="WP_245741423.1">
    <property type="nucleotide sequence ID" value="NZ_FNZK01000014.1"/>
</dbReference>
<dbReference type="CDD" id="cd12912">
    <property type="entry name" value="PDC2_MCP_like"/>
    <property type="match status" value="1"/>
</dbReference>
<evidence type="ECO:0000256" key="2">
    <source>
        <dbReference type="ARBA" id="ARBA00022475"/>
    </source>
</evidence>
<reference evidence="13 14" key="1">
    <citation type="submission" date="2016-10" db="EMBL/GenBank/DDBJ databases">
        <authorList>
            <person name="de Groot N.N."/>
        </authorList>
    </citation>
    <scope>NUCLEOTIDE SEQUENCE [LARGE SCALE GENOMIC DNA]</scope>
    <source>
        <strain evidence="13 14">DSM 2179</strain>
    </source>
</reference>
<evidence type="ECO:0000259" key="12">
    <source>
        <dbReference type="PROSITE" id="PS50885"/>
    </source>
</evidence>
<evidence type="ECO:0000256" key="9">
    <source>
        <dbReference type="PROSITE-ProRule" id="PRU00284"/>
    </source>
</evidence>
<comment type="subcellular location">
    <subcellularLocation>
        <location evidence="1">Cell membrane</location>
        <topology evidence="1">Multi-pass membrane protein</topology>
    </subcellularLocation>
</comment>